<dbReference type="AlphaFoldDB" id="A0ABD0Y002"/>
<reference evidence="1 2" key="1">
    <citation type="submission" date="2024-07" db="EMBL/GenBank/DDBJ databases">
        <title>Chromosome-level genome assembly of the water stick insect Ranatra chinensis (Heteroptera: Nepidae).</title>
        <authorList>
            <person name="Liu X."/>
        </authorList>
    </citation>
    <scope>NUCLEOTIDE SEQUENCE [LARGE SCALE GENOMIC DNA]</scope>
    <source>
        <strain evidence="1">Cailab_2021Rc</strain>
        <tissue evidence="1">Muscle</tissue>
    </source>
</reference>
<name>A0ABD0Y002_9HEMI</name>
<keyword evidence="2" id="KW-1185">Reference proteome</keyword>
<dbReference type="EMBL" id="JBFDAA010000017">
    <property type="protein sequence ID" value="KAL1116814.1"/>
    <property type="molecule type" value="Genomic_DNA"/>
</dbReference>
<evidence type="ECO:0000313" key="2">
    <source>
        <dbReference type="Proteomes" id="UP001558652"/>
    </source>
</evidence>
<dbReference type="Proteomes" id="UP001558652">
    <property type="component" value="Unassembled WGS sequence"/>
</dbReference>
<gene>
    <name evidence="1" type="ORF">AAG570_005284</name>
</gene>
<sequence>MIHVWESLLQEVEADSQAHSEIASVLVRTVSRHTLERTFHRKLQARKLLAHRESLDLVIAKAEETLTKSRQDYRSAYANHLQSPQSAATLAAYLDSHNSYVTQLHATNAMVEQYTKETLPDLLQVRNNSNVFVQNVSPMQYTENLDKGSLIERSNR</sequence>
<evidence type="ECO:0000313" key="1">
    <source>
        <dbReference type="EMBL" id="KAL1116814.1"/>
    </source>
</evidence>
<dbReference type="Gene3D" id="1.20.1270.60">
    <property type="entry name" value="Arfaptin homology (AH) domain/BAR domain"/>
    <property type="match status" value="1"/>
</dbReference>
<organism evidence="1 2">
    <name type="scientific">Ranatra chinensis</name>
    <dbReference type="NCBI Taxonomy" id="642074"/>
    <lineage>
        <taxon>Eukaryota</taxon>
        <taxon>Metazoa</taxon>
        <taxon>Ecdysozoa</taxon>
        <taxon>Arthropoda</taxon>
        <taxon>Hexapoda</taxon>
        <taxon>Insecta</taxon>
        <taxon>Pterygota</taxon>
        <taxon>Neoptera</taxon>
        <taxon>Paraneoptera</taxon>
        <taxon>Hemiptera</taxon>
        <taxon>Heteroptera</taxon>
        <taxon>Panheteroptera</taxon>
        <taxon>Nepomorpha</taxon>
        <taxon>Nepidae</taxon>
        <taxon>Ranatrinae</taxon>
        <taxon>Ranatra</taxon>
    </lineage>
</organism>
<proteinExistence type="predicted"/>
<dbReference type="SUPFAM" id="SSF103657">
    <property type="entry name" value="BAR/IMD domain-like"/>
    <property type="match status" value="1"/>
</dbReference>
<protein>
    <submittedName>
        <fullName evidence="1">Uncharacterized protein</fullName>
    </submittedName>
</protein>
<accession>A0ABD0Y002</accession>
<comment type="caution">
    <text evidence="1">The sequence shown here is derived from an EMBL/GenBank/DDBJ whole genome shotgun (WGS) entry which is preliminary data.</text>
</comment>
<dbReference type="InterPro" id="IPR027267">
    <property type="entry name" value="AH/BAR_dom_sf"/>
</dbReference>